<evidence type="ECO:0000256" key="1">
    <source>
        <dbReference type="ARBA" id="ARBA00022603"/>
    </source>
</evidence>
<keyword evidence="6" id="KW-1185">Reference proteome</keyword>
<gene>
    <name evidence="5" type="ORF">H0484_00540</name>
</gene>
<dbReference type="GO" id="GO:0008168">
    <property type="term" value="F:methyltransferase activity"/>
    <property type="evidence" value="ECO:0007669"/>
    <property type="project" value="UniProtKB-KW"/>
</dbReference>
<dbReference type="PROSITE" id="PS00092">
    <property type="entry name" value="N6_MTASE"/>
    <property type="match status" value="1"/>
</dbReference>
<dbReference type="GO" id="GO:0032259">
    <property type="term" value="P:methylation"/>
    <property type="evidence" value="ECO:0007669"/>
    <property type="project" value="UniProtKB-KW"/>
</dbReference>
<name>A0ABS8C895_9BURK</name>
<evidence type="ECO:0000313" key="5">
    <source>
        <dbReference type="EMBL" id="MCB5362249.1"/>
    </source>
</evidence>
<proteinExistence type="predicted"/>
<evidence type="ECO:0000256" key="3">
    <source>
        <dbReference type="SAM" id="MobiDB-lite"/>
    </source>
</evidence>
<dbReference type="CDD" id="cd02440">
    <property type="entry name" value="AdoMet_MTases"/>
    <property type="match status" value="1"/>
</dbReference>
<sequence>MNTLDSRLSGSPAAVELAWNEGEDAHRALWRADLHGAAPKRIQAADDTIKADEAYRLISQGTALLWRGDFHNARQLLKALATRVERRQKRKPQETEPAPAERFHQHRLQLSQRAQILNRLLIPLQADLAIPLRRAPDVSQACAAAFTPLGDAELIPLRALQGYIGAWEWQKKGVEVAGLAERIHVPHGVYSPIRGEYLPLLMQAPLPAHTQLAFDIGTGSGVLTALLLQRGVPRVVATDINPRALQAAQENLARLHYTDRVELLARDLFPEGKADLIVCNPPWLPAKPTSQIEQAVYDPGHRMLQGFLAKVTAHLQPGGEVWLLMSDLAEHLGLREPEWLRQTIHAAGLTVIEKRDTQPVHGKAQNTDDPLYAARSKETTSLWRLAPLAP</sequence>
<dbReference type="InterPro" id="IPR029063">
    <property type="entry name" value="SAM-dependent_MTases_sf"/>
</dbReference>
<dbReference type="InterPro" id="IPR050320">
    <property type="entry name" value="N5-glutamine_MTase"/>
</dbReference>
<evidence type="ECO:0000313" key="6">
    <source>
        <dbReference type="Proteomes" id="UP000776983"/>
    </source>
</evidence>
<dbReference type="PANTHER" id="PTHR18895:SF74">
    <property type="entry name" value="MTRF1L RELEASE FACTOR GLUTAMINE METHYLTRANSFERASE"/>
    <property type="match status" value="1"/>
</dbReference>
<protein>
    <submittedName>
        <fullName evidence="5">Class I SAM-dependent methyltransferase</fullName>
    </submittedName>
</protein>
<feature type="compositionally biased region" description="Basic and acidic residues" evidence="3">
    <location>
        <begin position="91"/>
        <end position="103"/>
    </location>
</feature>
<keyword evidence="1 5" id="KW-0808">Transferase</keyword>
<accession>A0ABS8C895</accession>
<dbReference type="Pfam" id="PF05175">
    <property type="entry name" value="MTS"/>
    <property type="match status" value="1"/>
</dbReference>
<dbReference type="RefSeq" id="WP_226952475.1">
    <property type="nucleotide sequence ID" value="NZ_JACDXW010000001.1"/>
</dbReference>
<reference evidence="5 6" key="1">
    <citation type="submission" date="2020-07" db="EMBL/GenBank/DDBJ databases">
        <title>Pusillimonas sp. nov., isolated from poultry manure in Taiwan.</title>
        <authorList>
            <person name="Lin S.-Y."/>
            <person name="Tang Y.-S."/>
            <person name="Young C.-C."/>
        </authorList>
    </citation>
    <scope>NUCLEOTIDE SEQUENCE [LARGE SCALE GENOMIC DNA]</scope>
    <source>
        <strain evidence="5 6">CC-YST705</strain>
    </source>
</reference>
<dbReference type="InterPro" id="IPR002052">
    <property type="entry name" value="DNA_methylase_N6_adenine_CS"/>
</dbReference>
<comment type="caution">
    <text evidence="5">The sequence shown here is derived from an EMBL/GenBank/DDBJ whole genome shotgun (WGS) entry which is preliminary data.</text>
</comment>
<dbReference type="Proteomes" id="UP000776983">
    <property type="component" value="Unassembled WGS sequence"/>
</dbReference>
<feature type="region of interest" description="Disordered" evidence="3">
    <location>
        <begin position="83"/>
        <end position="104"/>
    </location>
</feature>
<organism evidence="5 6">
    <name type="scientific">Mesopusillimonas faecipullorum</name>
    <dbReference type="NCBI Taxonomy" id="2755040"/>
    <lineage>
        <taxon>Bacteria</taxon>
        <taxon>Pseudomonadati</taxon>
        <taxon>Pseudomonadota</taxon>
        <taxon>Betaproteobacteria</taxon>
        <taxon>Burkholderiales</taxon>
        <taxon>Alcaligenaceae</taxon>
        <taxon>Mesopusillimonas</taxon>
    </lineage>
</organism>
<dbReference type="InterPro" id="IPR007848">
    <property type="entry name" value="Small_mtfrase_dom"/>
</dbReference>
<evidence type="ECO:0000259" key="4">
    <source>
        <dbReference type="Pfam" id="PF05175"/>
    </source>
</evidence>
<dbReference type="Gene3D" id="3.40.50.150">
    <property type="entry name" value="Vaccinia Virus protein VP39"/>
    <property type="match status" value="1"/>
</dbReference>
<dbReference type="SUPFAM" id="SSF53335">
    <property type="entry name" value="S-adenosyl-L-methionine-dependent methyltransferases"/>
    <property type="match status" value="1"/>
</dbReference>
<dbReference type="EMBL" id="JACDXW010000001">
    <property type="protein sequence ID" value="MCB5362249.1"/>
    <property type="molecule type" value="Genomic_DNA"/>
</dbReference>
<evidence type="ECO:0000256" key="2">
    <source>
        <dbReference type="ARBA" id="ARBA00022691"/>
    </source>
</evidence>
<keyword evidence="2" id="KW-0949">S-adenosyl-L-methionine</keyword>
<keyword evidence="1 5" id="KW-0489">Methyltransferase</keyword>
<dbReference type="PANTHER" id="PTHR18895">
    <property type="entry name" value="HEMK METHYLTRANSFERASE"/>
    <property type="match status" value="1"/>
</dbReference>
<feature type="domain" description="Methyltransferase small" evidence="4">
    <location>
        <begin position="200"/>
        <end position="326"/>
    </location>
</feature>